<dbReference type="AlphaFoldDB" id="A0A1X7K7H7"/>
<protein>
    <submittedName>
        <fullName evidence="1">Uncharacterized protein</fullName>
    </submittedName>
</protein>
<reference evidence="2" key="1">
    <citation type="submission" date="2017-04" db="EMBL/GenBank/DDBJ databases">
        <authorList>
            <person name="Varghese N."/>
            <person name="Submissions S."/>
        </authorList>
    </citation>
    <scope>NUCLEOTIDE SEQUENCE [LARGE SCALE GENOMIC DNA]</scope>
    <source>
        <strain evidence="2">USBA 82</strain>
    </source>
</reference>
<gene>
    <name evidence="1" type="ORF">SAMN06275492_12240</name>
</gene>
<name>A0A1X7K7H7_9BACT</name>
<dbReference type="EMBL" id="FXBB01000022">
    <property type="protein sequence ID" value="SMG36959.1"/>
    <property type="molecule type" value="Genomic_DNA"/>
</dbReference>
<evidence type="ECO:0000313" key="2">
    <source>
        <dbReference type="Proteomes" id="UP000193355"/>
    </source>
</evidence>
<dbReference type="RefSeq" id="WP_085544988.1">
    <property type="nucleotide sequence ID" value="NZ_FXBB01000022.1"/>
</dbReference>
<sequence>MKKAQNKGYREQKRSSSRLSIMVFATALIVAAILANADLRGKVMVSYLSSPEEVIQYRWNENTALLRKALLKDVDDFTSNLSRTIASSGRIENFADDYYGFFTGISLMGSSMADLFSSGNPRTEAKMEKMVKEHLLFDLDIQLNELGENLEATAGLYEDRWLRAVRKDLAGQLSQAEQDHLIRKFRFQTISQTPSMVSAGGQLLAWNLPEVIVAGVMGGSFASGLSKGVIAGPGSRLIAGAVSKGVSSTLTKVMSGIIVGIVIDMIIQKIVRMSTEDGLKVSVGNAMDSFIEELRLDLTRSIDRTLKGVQR</sequence>
<dbReference type="Proteomes" id="UP000193355">
    <property type="component" value="Unassembled WGS sequence"/>
</dbReference>
<accession>A0A1X7K7H7</accession>
<keyword evidence="2" id="KW-1185">Reference proteome</keyword>
<dbReference type="STRING" id="561720.SAMN06275492_12240"/>
<evidence type="ECO:0000313" key="1">
    <source>
        <dbReference type="EMBL" id="SMG36959.1"/>
    </source>
</evidence>
<organism evidence="1 2">
    <name type="scientific">Dethiosulfovibrio salsuginis</name>
    <dbReference type="NCBI Taxonomy" id="561720"/>
    <lineage>
        <taxon>Bacteria</taxon>
        <taxon>Thermotogati</taxon>
        <taxon>Synergistota</taxon>
        <taxon>Synergistia</taxon>
        <taxon>Synergistales</taxon>
        <taxon>Dethiosulfovibrionaceae</taxon>
        <taxon>Dethiosulfovibrio</taxon>
    </lineage>
</organism>
<proteinExistence type="predicted"/>